<evidence type="ECO:0000313" key="13">
    <source>
        <dbReference type="EMBL" id="ADY13803.1"/>
    </source>
</evidence>
<dbReference type="HAMAP" id="MF_00123">
    <property type="entry name" value="Arg_tRNA_synth"/>
    <property type="match status" value="1"/>
</dbReference>
<keyword evidence="3 9" id="KW-0436">Ligase</keyword>
<dbReference type="HOGENOM" id="CLU_006406_6_1_12"/>
<evidence type="ECO:0000256" key="4">
    <source>
        <dbReference type="ARBA" id="ARBA00022741"/>
    </source>
</evidence>
<dbReference type="PRINTS" id="PR01038">
    <property type="entry name" value="TRNASYNTHARG"/>
</dbReference>
<dbReference type="NCBIfam" id="TIGR00456">
    <property type="entry name" value="argS"/>
    <property type="match status" value="1"/>
</dbReference>
<dbReference type="CDD" id="cd00671">
    <property type="entry name" value="ArgRS_core"/>
    <property type="match status" value="1"/>
</dbReference>
<dbReference type="InterPro" id="IPR001412">
    <property type="entry name" value="aa-tRNA-synth_I_CS"/>
</dbReference>
<evidence type="ECO:0000256" key="10">
    <source>
        <dbReference type="RuleBase" id="RU363038"/>
    </source>
</evidence>
<proteinExistence type="inferred from homology"/>
<dbReference type="GO" id="GO:0005524">
    <property type="term" value="F:ATP binding"/>
    <property type="evidence" value="ECO:0007669"/>
    <property type="project" value="UniProtKB-UniRule"/>
</dbReference>
<keyword evidence="14" id="KW-1185">Reference proteome</keyword>
<dbReference type="PANTHER" id="PTHR11956:SF5">
    <property type="entry name" value="ARGININE--TRNA LIGASE, CYTOPLASMIC"/>
    <property type="match status" value="1"/>
</dbReference>
<dbReference type="InterPro" id="IPR014729">
    <property type="entry name" value="Rossmann-like_a/b/a_fold"/>
</dbReference>
<dbReference type="SUPFAM" id="SSF47323">
    <property type="entry name" value="Anticodon-binding domain of a subclass of class I aminoacyl-tRNA synthetases"/>
    <property type="match status" value="1"/>
</dbReference>
<dbReference type="OrthoDB" id="9805987at2"/>
<feature type="domain" description="DALR anticodon binding" evidence="11">
    <location>
        <begin position="467"/>
        <end position="587"/>
    </location>
</feature>
<dbReference type="PANTHER" id="PTHR11956">
    <property type="entry name" value="ARGINYL-TRNA SYNTHETASE"/>
    <property type="match status" value="1"/>
</dbReference>
<dbReference type="Pfam" id="PF05746">
    <property type="entry name" value="DALR_1"/>
    <property type="match status" value="1"/>
</dbReference>
<evidence type="ECO:0000256" key="7">
    <source>
        <dbReference type="ARBA" id="ARBA00023146"/>
    </source>
</evidence>
<dbReference type="Gene3D" id="3.40.50.620">
    <property type="entry name" value="HUPs"/>
    <property type="match status" value="1"/>
</dbReference>
<comment type="subcellular location">
    <subcellularLocation>
        <location evidence="9">Cytoplasm</location>
    </subcellularLocation>
</comment>
<evidence type="ECO:0000256" key="5">
    <source>
        <dbReference type="ARBA" id="ARBA00022840"/>
    </source>
</evidence>
<dbReference type="GO" id="GO:0004814">
    <property type="term" value="F:arginine-tRNA ligase activity"/>
    <property type="evidence" value="ECO:0007669"/>
    <property type="project" value="UniProtKB-UniRule"/>
</dbReference>
<dbReference type="Proteomes" id="UP000008466">
    <property type="component" value="Chromosome"/>
</dbReference>
<dbReference type="Gene3D" id="1.10.730.10">
    <property type="entry name" value="Isoleucyl-tRNA Synthetase, Domain 1"/>
    <property type="match status" value="1"/>
</dbReference>
<reference evidence="14" key="1">
    <citation type="submission" date="2011-02" db="EMBL/GenBank/DDBJ databases">
        <title>Complete sequence of Spirochaeta sp. Buddy.</title>
        <authorList>
            <person name="Lucas S."/>
            <person name="Copeland A."/>
            <person name="Lapidus A."/>
            <person name="Cheng J.-F."/>
            <person name="Goodwin L."/>
            <person name="Pitluck S."/>
            <person name="Zeytun A."/>
            <person name="Detter J.C."/>
            <person name="Han C."/>
            <person name="Tapia R."/>
            <person name="Land M."/>
            <person name="Hauser L."/>
            <person name="Kyrpides N."/>
            <person name="Ivanova N."/>
            <person name="Mikhailova N."/>
            <person name="Pagani I."/>
            <person name="Ritalahti K.M."/>
            <person name="Loeffler F.E."/>
            <person name="Woyke T."/>
        </authorList>
    </citation>
    <scope>NUCLEOTIDE SEQUENCE [LARGE SCALE GENOMIC DNA]</scope>
    <source>
        <strain evidence="14">ATCC BAA-1886 / DSM 22777 / Buddy</strain>
    </source>
</reference>
<dbReference type="EMBL" id="CP002541">
    <property type="protein sequence ID" value="ADY13803.1"/>
    <property type="molecule type" value="Genomic_DNA"/>
</dbReference>
<dbReference type="InterPro" id="IPR005148">
    <property type="entry name" value="Arg-tRNA-synth_N"/>
</dbReference>
<dbReference type="SMART" id="SM01016">
    <property type="entry name" value="Arg_tRNA_synt_N"/>
    <property type="match status" value="1"/>
</dbReference>
<feature type="domain" description="Arginyl tRNA synthetase N-terminal" evidence="12">
    <location>
        <begin position="11"/>
        <end position="95"/>
    </location>
</feature>
<name>F0RTR3_SPHGB</name>
<dbReference type="AlphaFoldDB" id="F0RTR3"/>
<evidence type="ECO:0000256" key="1">
    <source>
        <dbReference type="ARBA" id="ARBA00005594"/>
    </source>
</evidence>
<protein>
    <recommendedName>
        <fullName evidence="9">Arginine--tRNA ligase</fullName>
        <ecNumber evidence="9">6.1.1.19</ecNumber>
    </recommendedName>
    <alternativeName>
        <fullName evidence="9">Arginyl-tRNA synthetase</fullName>
        <shortName evidence="9">ArgRS</shortName>
    </alternativeName>
</protein>
<sequence>MLNAVREIWKSLIEEQLALYAKEVLGQDQVLPPLAVQTPPKPELGDLAFPLFAYAKLLRTAPPMLAATLKDRIEKLDQRPLGELLVAGPYLNVRIDMAALATSLSALIADKQERYGTNESMAPKRVTIEFSCPNTNKPLHLGHMRNDSLGESVAAILKANGATVRKVNLINNRGVHICKSMLAYQKFGNGETPQNSGIKGDHLVGKYYVKFAQWAKEDPTAEDQAQEMLRQWEAGNEQVIALWKLMNGWTLDGLSESYIKMGISFDAYYYESETYQYGKDEILKGLENGVFYREEDGSVWVDLEPIKLDKKVLLRKDGTSLYMTQDVGTAIMRHKDWPFDSLIYVVASEQQYHFRVLFYVLAQLGYTWAQDLHHLSYGMVNLPEGKMKSREGTVVDADELVDTLTSLARKEIEAKEREALVDDVQKTSQSIALGALNYYLLQVTPTKDMIFNPAESISFNGNTGPYLQYMGARISSMLRKYESEYADIRKLSFDSSLLTLSDERELIKQIALYPEVVEKAGAALDPSLLCTYLYDLSKLFSRWYHDNPILKAATAELVRSRIELASMVLQVLKNAFGLVGIPFLASM</sequence>
<dbReference type="Pfam" id="PF03485">
    <property type="entry name" value="Arg_tRNA_synt_N"/>
    <property type="match status" value="1"/>
</dbReference>
<evidence type="ECO:0000256" key="6">
    <source>
        <dbReference type="ARBA" id="ARBA00022917"/>
    </source>
</evidence>
<dbReference type="InterPro" id="IPR036695">
    <property type="entry name" value="Arg-tRNA-synth_N_sf"/>
</dbReference>
<keyword evidence="6 9" id="KW-0648">Protein biosynthesis</keyword>
<evidence type="ECO:0000259" key="12">
    <source>
        <dbReference type="SMART" id="SM01016"/>
    </source>
</evidence>
<dbReference type="eggNOG" id="COG0018">
    <property type="taxonomic scope" value="Bacteria"/>
</dbReference>
<dbReference type="RefSeq" id="WP_013607652.1">
    <property type="nucleotide sequence ID" value="NC_015152.1"/>
</dbReference>
<dbReference type="EC" id="6.1.1.19" evidence="9"/>
<dbReference type="STRING" id="158189.SpiBuddy_1980"/>
<dbReference type="InterPro" id="IPR001278">
    <property type="entry name" value="Arg-tRNA-ligase"/>
</dbReference>
<comment type="similarity">
    <text evidence="1 9 10">Belongs to the class-I aminoacyl-tRNA synthetase family.</text>
</comment>
<dbReference type="GO" id="GO:0005737">
    <property type="term" value="C:cytoplasm"/>
    <property type="evidence" value="ECO:0007669"/>
    <property type="project" value="UniProtKB-SubCell"/>
</dbReference>
<dbReference type="SMART" id="SM00836">
    <property type="entry name" value="DALR_1"/>
    <property type="match status" value="1"/>
</dbReference>
<evidence type="ECO:0000256" key="3">
    <source>
        <dbReference type="ARBA" id="ARBA00022598"/>
    </source>
</evidence>
<dbReference type="KEGG" id="sbu:SpiBuddy_1980"/>
<evidence type="ECO:0000256" key="9">
    <source>
        <dbReference type="HAMAP-Rule" id="MF_00123"/>
    </source>
</evidence>
<keyword evidence="7 9" id="KW-0030">Aminoacyl-tRNA synthetase</keyword>
<evidence type="ECO:0000313" key="14">
    <source>
        <dbReference type="Proteomes" id="UP000008466"/>
    </source>
</evidence>
<dbReference type="GO" id="GO:0006420">
    <property type="term" value="P:arginyl-tRNA aminoacylation"/>
    <property type="evidence" value="ECO:0007669"/>
    <property type="project" value="UniProtKB-UniRule"/>
</dbReference>
<evidence type="ECO:0000259" key="11">
    <source>
        <dbReference type="SMART" id="SM00836"/>
    </source>
</evidence>
<dbReference type="SUPFAM" id="SSF52374">
    <property type="entry name" value="Nucleotidylyl transferase"/>
    <property type="match status" value="1"/>
</dbReference>
<keyword evidence="5 9" id="KW-0067">ATP-binding</keyword>
<dbReference type="InterPro" id="IPR009080">
    <property type="entry name" value="tRNAsynth_Ia_anticodon-bd"/>
</dbReference>
<comment type="subunit">
    <text evidence="9">Monomer.</text>
</comment>
<keyword evidence="2 9" id="KW-0963">Cytoplasm</keyword>
<evidence type="ECO:0000256" key="2">
    <source>
        <dbReference type="ARBA" id="ARBA00022490"/>
    </source>
</evidence>
<accession>F0RTR3</accession>
<evidence type="ECO:0000256" key="8">
    <source>
        <dbReference type="ARBA" id="ARBA00049339"/>
    </source>
</evidence>
<dbReference type="Gene3D" id="3.30.1360.70">
    <property type="entry name" value="Arginyl tRNA synthetase N-terminal domain"/>
    <property type="match status" value="1"/>
</dbReference>
<dbReference type="Pfam" id="PF00750">
    <property type="entry name" value="tRNA-synt_1d"/>
    <property type="match status" value="1"/>
</dbReference>
<dbReference type="SUPFAM" id="SSF55190">
    <property type="entry name" value="Arginyl-tRNA synthetase (ArgRS), N-terminal 'additional' domain"/>
    <property type="match status" value="1"/>
</dbReference>
<feature type="short sequence motif" description="'HIGH' region" evidence="9">
    <location>
        <begin position="133"/>
        <end position="143"/>
    </location>
</feature>
<dbReference type="InterPro" id="IPR035684">
    <property type="entry name" value="ArgRS_core"/>
</dbReference>
<gene>
    <name evidence="9" type="primary">argS</name>
    <name evidence="13" type="ordered locus">SpiBuddy_1980</name>
</gene>
<dbReference type="FunFam" id="1.10.730.10:FF:000006">
    <property type="entry name" value="Arginyl-tRNA synthetase 2, mitochondrial"/>
    <property type="match status" value="1"/>
</dbReference>
<comment type="catalytic activity">
    <reaction evidence="8 9">
        <text>tRNA(Arg) + L-arginine + ATP = L-arginyl-tRNA(Arg) + AMP + diphosphate</text>
        <dbReference type="Rhea" id="RHEA:20301"/>
        <dbReference type="Rhea" id="RHEA-COMP:9658"/>
        <dbReference type="Rhea" id="RHEA-COMP:9673"/>
        <dbReference type="ChEBI" id="CHEBI:30616"/>
        <dbReference type="ChEBI" id="CHEBI:32682"/>
        <dbReference type="ChEBI" id="CHEBI:33019"/>
        <dbReference type="ChEBI" id="CHEBI:78442"/>
        <dbReference type="ChEBI" id="CHEBI:78513"/>
        <dbReference type="ChEBI" id="CHEBI:456215"/>
        <dbReference type="EC" id="6.1.1.19"/>
    </reaction>
</comment>
<dbReference type="InterPro" id="IPR008909">
    <property type="entry name" value="DALR_anticod-bd"/>
</dbReference>
<organism evidence="13 14">
    <name type="scientific">Sphaerochaeta globosa (strain ATCC BAA-1886 / DSM 22777 / Buddy)</name>
    <name type="common">Spirochaeta sp. (strain Buddy)</name>
    <dbReference type="NCBI Taxonomy" id="158189"/>
    <lineage>
        <taxon>Bacteria</taxon>
        <taxon>Pseudomonadati</taxon>
        <taxon>Spirochaetota</taxon>
        <taxon>Spirochaetia</taxon>
        <taxon>Spirochaetales</taxon>
        <taxon>Sphaerochaetaceae</taxon>
        <taxon>Sphaerochaeta</taxon>
    </lineage>
</organism>
<keyword evidence="4 9" id="KW-0547">Nucleotide-binding</keyword>
<dbReference type="PROSITE" id="PS00178">
    <property type="entry name" value="AA_TRNA_LIGASE_I"/>
    <property type="match status" value="1"/>
</dbReference>